<dbReference type="InterPro" id="IPR000182">
    <property type="entry name" value="GNAT_dom"/>
</dbReference>
<organism evidence="2 3">
    <name type="scientific">[Bacillus] enclensis</name>
    <dbReference type="NCBI Taxonomy" id="1402860"/>
    <lineage>
        <taxon>Bacteria</taxon>
        <taxon>Bacillati</taxon>
        <taxon>Bacillota</taxon>
        <taxon>Bacilli</taxon>
        <taxon>Bacillales</taxon>
        <taxon>Bacillaceae</taxon>
        <taxon>Rossellomorea</taxon>
    </lineage>
</organism>
<evidence type="ECO:0000313" key="3">
    <source>
        <dbReference type="Proteomes" id="UP000181997"/>
    </source>
</evidence>
<keyword evidence="2" id="KW-0808">Transferase</keyword>
<keyword evidence="3" id="KW-1185">Reference proteome</keyword>
<reference evidence="3" key="1">
    <citation type="submission" date="2016-08" db="EMBL/GenBank/DDBJ databases">
        <authorList>
            <person name="Varghese N."/>
            <person name="Submissions Spin"/>
        </authorList>
    </citation>
    <scope>NUCLEOTIDE SEQUENCE [LARGE SCALE GENOMIC DNA]</scope>
    <source>
        <strain evidence="3">SGD-1123</strain>
    </source>
</reference>
<dbReference type="Gene3D" id="3.40.630.30">
    <property type="match status" value="2"/>
</dbReference>
<dbReference type="PANTHER" id="PTHR37817:SF1">
    <property type="entry name" value="N-ACETYLTRANSFERASE EIS"/>
    <property type="match status" value="1"/>
</dbReference>
<evidence type="ECO:0000313" key="2">
    <source>
        <dbReference type="EMBL" id="SCC03805.1"/>
    </source>
</evidence>
<protein>
    <submittedName>
        <fullName evidence="2">Predicted acetyltransferase</fullName>
    </submittedName>
</protein>
<dbReference type="Proteomes" id="UP000181997">
    <property type="component" value="Unassembled WGS sequence"/>
</dbReference>
<dbReference type="AlphaFoldDB" id="A0A0V8HJ90"/>
<name>A0A0V8HJ90_9BACI</name>
<dbReference type="EMBL" id="FMAU01000002">
    <property type="protein sequence ID" value="SCC03805.1"/>
    <property type="molecule type" value="Genomic_DNA"/>
</dbReference>
<dbReference type="Gene3D" id="3.30.1050.10">
    <property type="entry name" value="SCP2 sterol-binding domain"/>
    <property type="match status" value="1"/>
</dbReference>
<dbReference type="InterPro" id="IPR016181">
    <property type="entry name" value="Acyl_CoA_acyltransferase"/>
</dbReference>
<feature type="domain" description="N-acetyltransferase" evidence="1">
    <location>
        <begin position="1"/>
        <end position="149"/>
    </location>
</feature>
<dbReference type="PANTHER" id="PTHR37817">
    <property type="entry name" value="N-ACETYLTRANSFERASE EIS"/>
    <property type="match status" value="1"/>
</dbReference>
<evidence type="ECO:0000259" key="1">
    <source>
        <dbReference type="PROSITE" id="PS51186"/>
    </source>
</evidence>
<dbReference type="Pfam" id="PF13527">
    <property type="entry name" value="Acetyltransf_9"/>
    <property type="match status" value="1"/>
</dbReference>
<accession>A0A0V8HJ90</accession>
<dbReference type="Pfam" id="PF17668">
    <property type="entry name" value="Acetyltransf_17"/>
    <property type="match status" value="1"/>
</dbReference>
<dbReference type="GO" id="GO:0030649">
    <property type="term" value="P:aminoglycoside antibiotic catabolic process"/>
    <property type="evidence" value="ECO:0007669"/>
    <property type="project" value="TreeGrafter"/>
</dbReference>
<sequence>MTHSIKKLEQNLYEESLQLSEYAFQYKVPSEKRDKRLQQLKVQDVYGIFSEGSLAAKLHLLSLEVWIGNEKYSMGGIAGVATYPEYRRKGLVRSLLSHALEEMNNKGQTISMLHPFDIDFYRKFGWEVFAYFNKLYLTKKDLIPIKKTNGSIKRFTKETYPVELHQLYDRYASNHSGMLERTKEWWKERSIGDLWIAIYYDENHVPQGYLSYEVKNQKMKVEEFVPLNAEARHGLWNFICQHDSMINESELVLNPNEPLSFLLRNPRVKMERFPYFMNRIVNVESFLNAHLKHIEFDDRLTLTIKDDQAEWNNGTFTVSAHGVKKSEPADNTVVMDINTLTAVIFGVYSPKALMDMGQIEGDLPEVAKLEKLTKDVSPFFYDFF</sequence>
<proteinExistence type="predicted"/>
<dbReference type="SUPFAM" id="SSF55718">
    <property type="entry name" value="SCP-like"/>
    <property type="match status" value="1"/>
</dbReference>
<dbReference type="RefSeq" id="WP_058298350.1">
    <property type="nucleotide sequence ID" value="NZ_FMAU01000002.1"/>
</dbReference>
<dbReference type="InterPro" id="IPR051554">
    <property type="entry name" value="Acetyltransferase_Eis"/>
</dbReference>
<dbReference type="InterPro" id="IPR036527">
    <property type="entry name" value="SCP2_sterol-bd_dom_sf"/>
</dbReference>
<dbReference type="Pfam" id="PF13530">
    <property type="entry name" value="SCP2_2"/>
    <property type="match status" value="1"/>
</dbReference>
<dbReference type="OrthoDB" id="9768284at2"/>
<dbReference type="SUPFAM" id="SSF55729">
    <property type="entry name" value="Acyl-CoA N-acyltransferases (Nat)"/>
    <property type="match status" value="1"/>
</dbReference>
<gene>
    <name evidence="2" type="ORF">GA0061094_2020</name>
</gene>
<dbReference type="CDD" id="cd04301">
    <property type="entry name" value="NAT_SF"/>
    <property type="match status" value="1"/>
</dbReference>
<dbReference type="GO" id="GO:0034069">
    <property type="term" value="F:aminoglycoside N-acetyltransferase activity"/>
    <property type="evidence" value="ECO:0007669"/>
    <property type="project" value="TreeGrafter"/>
</dbReference>
<dbReference type="PROSITE" id="PS51186">
    <property type="entry name" value="GNAT"/>
    <property type="match status" value="1"/>
</dbReference>
<dbReference type="InterPro" id="IPR025559">
    <property type="entry name" value="Eis_dom"/>
</dbReference>
<dbReference type="InterPro" id="IPR041380">
    <property type="entry name" value="Acetyltransf_17"/>
</dbReference>